<accession>A0A934J836</accession>
<dbReference type="EMBL" id="JAELUP010000065">
    <property type="protein sequence ID" value="MBJ6362105.1"/>
    <property type="molecule type" value="Genomic_DNA"/>
</dbReference>
<dbReference type="Gene3D" id="3.30.1930.10">
    <property type="entry name" value="capsid protein of prophage domain"/>
    <property type="match status" value="1"/>
</dbReference>
<sequence>MKLKRNAIANYMQSSAPVVNNAAANIDIYEPQTLHQPFQKRMPVTTFLRDTFFPGYQTFSTKHVLMDFVKNNQSVAPFIAEGSGSINIRRQGYKTKIYEAPYISLSAPYDVNLLQGRLPGESVFNSGLTPEERALRLMQQDYNELDDRITRKEEVMVAEVMQRGSTTVTGFVDDTATKVRTDTVDYDFDNLIDLSGGGQWNQNSSKKYNDLYEAVTLVRQGGYNPEIAILGEMATRNLLADEAFMNHYMDKRFAQFGSINPQLNLQNGNGYAYIGRLTELGLDLFSYIAWYFDEVDQKLKPYIKPNKVIVGTRNMGEMLYGAITMIPEGSNDFATYESPRVPKVTINRENDVKKLHLKSRPLPKPFDVSSWSVIDTVRE</sequence>
<gene>
    <name evidence="1" type="ORF">JFN88_12590</name>
</gene>
<keyword evidence="2" id="KW-1185">Reference proteome</keyword>
<name>A0A934J836_9BACL</name>
<dbReference type="InterPro" id="IPR005564">
    <property type="entry name" value="Major_capsid_GpE"/>
</dbReference>
<dbReference type="AlphaFoldDB" id="A0A934J836"/>
<reference evidence="1" key="1">
    <citation type="submission" date="2020-12" db="EMBL/GenBank/DDBJ databases">
        <authorList>
            <person name="Huq M.A."/>
        </authorList>
    </citation>
    <scope>NUCLEOTIDE SEQUENCE</scope>
    <source>
        <strain evidence="1">MAHUQ-46</strain>
    </source>
</reference>
<dbReference type="Proteomes" id="UP000640274">
    <property type="component" value="Unassembled WGS sequence"/>
</dbReference>
<dbReference type="Pfam" id="PF03864">
    <property type="entry name" value="Phage_cap_E"/>
    <property type="match status" value="1"/>
</dbReference>
<comment type="caution">
    <text evidence="1">The sequence shown here is derived from an EMBL/GenBank/DDBJ whole genome shotgun (WGS) entry which is preliminary data.</text>
</comment>
<proteinExistence type="predicted"/>
<dbReference type="Gene3D" id="3.15.30.10">
    <property type="entry name" value="putative capsid protein of prophage domain like"/>
    <property type="match status" value="1"/>
</dbReference>
<evidence type="ECO:0000313" key="2">
    <source>
        <dbReference type="Proteomes" id="UP000640274"/>
    </source>
</evidence>
<dbReference type="RefSeq" id="WP_199019648.1">
    <property type="nucleotide sequence ID" value="NZ_JAELUP010000065.1"/>
</dbReference>
<evidence type="ECO:0000313" key="1">
    <source>
        <dbReference type="EMBL" id="MBJ6362105.1"/>
    </source>
</evidence>
<protein>
    <submittedName>
        <fullName evidence="1">Major capsid protein</fullName>
    </submittedName>
</protein>
<organism evidence="1 2">
    <name type="scientific">Paenibacillus roseus</name>
    <dbReference type="NCBI Taxonomy" id="2798579"/>
    <lineage>
        <taxon>Bacteria</taxon>
        <taxon>Bacillati</taxon>
        <taxon>Bacillota</taxon>
        <taxon>Bacilli</taxon>
        <taxon>Bacillales</taxon>
        <taxon>Paenibacillaceae</taxon>
        <taxon>Paenibacillus</taxon>
    </lineage>
</organism>